<dbReference type="NCBIfam" id="TIGR01145">
    <property type="entry name" value="ATP_synt_delta"/>
    <property type="match status" value="1"/>
</dbReference>
<comment type="caution">
    <text evidence="9">The sequence shown here is derived from an EMBL/GenBank/DDBJ whole genome shotgun (WGS) entry which is preliminary data.</text>
</comment>
<dbReference type="EMBL" id="BPLF01000002">
    <property type="protein sequence ID" value="GIX63086.1"/>
    <property type="molecule type" value="Genomic_DNA"/>
</dbReference>
<keyword evidence="8" id="KW-0066">ATP synthesis</keyword>
<keyword evidence="5" id="KW-0406">Ion transport</keyword>
<keyword evidence="3" id="KW-0813">Transport</keyword>
<comment type="subcellular location">
    <subcellularLocation>
        <location evidence="1">Membrane</location>
    </subcellularLocation>
</comment>
<keyword evidence="4" id="KW-0375">Hydrogen ion transport</keyword>
<evidence type="ECO:0000256" key="8">
    <source>
        <dbReference type="ARBA" id="ARBA00023310"/>
    </source>
</evidence>
<evidence type="ECO:0000256" key="7">
    <source>
        <dbReference type="ARBA" id="ARBA00023136"/>
    </source>
</evidence>
<keyword evidence="10" id="KW-1185">Reference proteome</keyword>
<name>A0AAV4LVF9_BABCB</name>
<evidence type="ECO:0000256" key="2">
    <source>
        <dbReference type="ARBA" id="ARBA00007046"/>
    </source>
</evidence>
<dbReference type="HAMAP" id="MF_01416">
    <property type="entry name" value="ATP_synth_delta_bact"/>
    <property type="match status" value="1"/>
</dbReference>
<dbReference type="RefSeq" id="XP_067715155.1">
    <property type="nucleotide sequence ID" value="XM_067859054.1"/>
</dbReference>
<dbReference type="SUPFAM" id="SSF47928">
    <property type="entry name" value="N-terminal domain of the delta subunit of the F1F0-ATP synthase"/>
    <property type="match status" value="1"/>
</dbReference>
<keyword evidence="7" id="KW-0472">Membrane</keyword>
<comment type="similarity">
    <text evidence="2">Belongs to the ATPase delta chain family.</text>
</comment>
<dbReference type="PANTHER" id="PTHR11910">
    <property type="entry name" value="ATP SYNTHASE DELTA CHAIN"/>
    <property type="match status" value="1"/>
</dbReference>
<dbReference type="InterPro" id="IPR000711">
    <property type="entry name" value="ATPase_OSCP/dsu"/>
</dbReference>
<reference evidence="9 10" key="1">
    <citation type="submission" date="2021-06" db="EMBL/GenBank/DDBJ databases">
        <title>Genome sequence of Babesia caballi.</title>
        <authorList>
            <person name="Yamagishi J."/>
            <person name="Kidaka T."/>
            <person name="Ochi A."/>
        </authorList>
    </citation>
    <scope>NUCLEOTIDE SEQUENCE [LARGE SCALE GENOMIC DNA]</scope>
    <source>
        <strain evidence="9">USDA-D6B2</strain>
    </source>
</reference>
<evidence type="ECO:0000313" key="9">
    <source>
        <dbReference type="EMBL" id="GIX63086.1"/>
    </source>
</evidence>
<evidence type="ECO:0000256" key="3">
    <source>
        <dbReference type="ARBA" id="ARBA00022448"/>
    </source>
</evidence>
<organism evidence="9 10">
    <name type="scientific">Babesia caballi</name>
    <dbReference type="NCBI Taxonomy" id="5871"/>
    <lineage>
        <taxon>Eukaryota</taxon>
        <taxon>Sar</taxon>
        <taxon>Alveolata</taxon>
        <taxon>Apicomplexa</taxon>
        <taxon>Aconoidasida</taxon>
        <taxon>Piroplasmida</taxon>
        <taxon>Babesiidae</taxon>
        <taxon>Babesia</taxon>
    </lineage>
</organism>
<evidence type="ECO:0000256" key="6">
    <source>
        <dbReference type="ARBA" id="ARBA00023078"/>
    </source>
</evidence>
<proteinExistence type="inferred from homology"/>
<dbReference type="Gene3D" id="1.10.520.20">
    <property type="entry name" value="N-terminal domain of the delta subunit of the F1F0-ATP synthase"/>
    <property type="match status" value="1"/>
</dbReference>
<dbReference type="GeneID" id="94194567"/>
<evidence type="ECO:0000256" key="5">
    <source>
        <dbReference type="ARBA" id="ARBA00023065"/>
    </source>
</evidence>
<gene>
    <name evidence="9" type="ORF">BcabD6B2_25210</name>
</gene>
<dbReference type="InterPro" id="IPR026015">
    <property type="entry name" value="ATP_synth_OSCP/delta_N_sf"/>
</dbReference>
<dbReference type="Pfam" id="PF00213">
    <property type="entry name" value="OSCP"/>
    <property type="match status" value="1"/>
</dbReference>
<evidence type="ECO:0000256" key="1">
    <source>
        <dbReference type="ARBA" id="ARBA00004370"/>
    </source>
</evidence>
<protein>
    <submittedName>
        <fullName evidence="9">ATP synthase F1, delta subunit protein</fullName>
    </submittedName>
</protein>
<dbReference type="Proteomes" id="UP001497744">
    <property type="component" value="Unassembled WGS sequence"/>
</dbReference>
<evidence type="ECO:0000313" key="10">
    <source>
        <dbReference type="Proteomes" id="UP001497744"/>
    </source>
</evidence>
<dbReference type="GO" id="GO:0016020">
    <property type="term" value="C:membrane"/>
    <property type="evidence" value="ECO:0007669"/>
    <property type="project" value="UniProtKB-SubCell"/>
</dbReference>
<dbReference type="AlphaFoldDB" id="A0AAV4LVF9"/>
<dbReference type="PRINTS" id="PR00125">
    <property type="entry name" value="ATPASEDELTA"/>
</dbReference>
<accession>A0AAV4LVF9</accession>
<dbReference type="GO" id="GO:0046933">
    <property type="term" value="F:proton-transporting ATP synthase activity, rotational mechanism"/>
    <property type="evidence" value="ECO:0007669"/>
    <property type="project" value="InterPro"/>
</dbReference>
<keyword evidence="6" id="KW-0793">Thylakoid</keyword>
<sequence>MRAHLLGSLALRARSRVVGRPPCNGALRLSHRAFASTADDAALAMMDGSGVMGSYAKALYLAAKDASNVDQVMRDLSNVHEAMNASAEFATFVVNPCLRSSTKVDFLRNDLKTLGLPEMQKETLTCLEILFEQRRSGDFPELAKLFETLYMATKGQVKCFAHSAAELSAKHKNALETALKKRLGASSQPVVYYKVNPTLMGGLVVRIGDQVIDASVSTKLDRMQSQLTSGAAAQP</sequence>
<evidence type="ECO:0000256" key="4">
    <source>
        <dbReference type="ARBA" id="ARBA00022781"/>
    </source>
</evidence>